<name>A0ACB9R8K6_9MYRT</name>
<protein>
    <submittedName>
        <fullName evidence="1">Uncharacterized protein</fullName>
    </submittedName>
</protein>
<reference evidence="2" key="1">
    <citation type="journal article" date="2023" name="Front. Plant Sci.">
        <title>Chromosomal-level genome assembly of Melastoma candidum provides insights into trichome evolution.</title>
        <authorList>
            <person name="Zhong Y."/>
            <person name="Wu W."/>
            <person name="Sun C."/>
            <person name="Zou P."/>
            <person name="Liu Y."/>
            <person name="Dai S."/>
            <person name="Zhou R."/>
        </authorList>
    </citation>
    <scope>NUCLEOTIDE SEQUENCE [LARGE SCALE GENOMIC DNA]</scope>
</reference>
<dbReference type="Proteomes" id="UP001057402">
    <property type="component" value="Chromosome 4"/>
</dbReference>
<accession>A0ACB9R8K6</accession>
<proteinExistence type="predicted"/>
<organism evidence="1 2">
    <name type="scientific">Melastoma candidum</name>
    <dbReference type="NCBI Taxonomy" id="119954"/>
    <lineage>
        <taxon>Eukaryota</taxon>
        <taxon>Viridiplantae</taxon>
        <taxon>Streptophyta</taxon>
        <taxon>Embryophyta</taxon>
        <taxon>Tracheophyta</taxon>
        <taxon>Spermatophyta</taxon>
        <taxon>Magnoliopsida</taxon>
        <taxon>eudicotyledons</taxon>
        <taxon>Gunneridae</taxon>
        <taxon>Pentapetalae</taxon>
        <taxon>rosids</taxon>
        <taxon>malvids</taxon>
        <taxon>Myrtales</taxon>
        <taxon>Melastomataceae</taxon>
        <taxon>Melastomatoideae</taxon>
        <taxon>Melastomateae</taxon>
        <taxon>Melastoma</taxon>
    </lineage>
</organism>
<sequence length="79" mass="8337">MLRESVGIGGGVHATPDGDRGVIVDLVQEIAEAVSKLIKPKKVEEGGSIVAGGEDGSRPKFSEEELAFILKLIPQLIQL</sequence>
<evidence type="ECO:0000313" key="1">
    <source>
        <dbReference type="EMBL" id="KAI4375219.1"/>
    </source>
</evidence>
<gene>
    <name evidence="1" type="ORF">MLD38_013116</name>
</gene>
<comment type="caution">
    <text evidence="1">The sequence shown here is derived from an EMBL/GenBank/DDBJ whole genome shotgun (WGS) entry which is preliminary data.</text>
</comment>
<keyword evidence="2" id="KW-1185">Reference proteome</keyword>
<dbReference type="EMBL" id="CM042883">
    <property type="protein sequence ID" value="KAI4375219.1"/>
    <property type="molecule type" value="Genomic_DNA"/>
</dbReference>
<evidence type="ECO:0000313" key="2">
    <source>
        <dbReference type="Proteomes" id="UP001057402"/>
    </source>
</evidence>